<feature type="region of interest" description="Disordered" evidence="9">
    <location>
        <begin position="460"/>
        <end position="546"/>
    </location>
</feature>
<dbReference type="SMART" id="SM00487">
    <property type="entry name" value="DEXDc"/>
    <property type="match status" value="1"/>
</dbReference>
<proteinExistence type="inferred from homology"/>
<feature type="compositionally biased region" description="Basic and acidic residues" evidence="9">
    <location>
        <begin position="48"/>
        <end position="79"/>
    </location>
</feature>
<keyword evidence="5 12" id="KW-0347">Helicase</keyword>
<reference evidence="13" key="1">
    <citation type="submission" date="2017-03" db="EMBL/GenBank/DDBJ databases">
        <authorList>
            <person name="Sharma R."/>
            <person name="Thines M."/>
        </authorList>
    </citation>
    <scope>NUCLEOTIDE SEQUENCE [LARGE SCALE GENOMIC DNA]</scope>
</reference>
<dbReference type="Proteomes" id="UP000192927">
    <property type="component" value="Unassembled WGS sequence"/>
</dbReference>
<evidence type="ECO:0000256" key="3">
    <source>
        <dbReference type="ARBA" id="ARBA00022741"/>
    </source>
</evidence>
<evidence type="ECO:0000313" key="13">
    <source>
        <dbReference type="Proteomes" id="UP000192927"/>
    </source>
</evidence>
<dbReference type="EMBL" id="FWEW01003471">
    <property type="protein sequence ID" value="SLM39203.1"/>
    <property type="molecule type" value="Genomic_DNA"/>
</dbReference>
<feature type="compositionally biased region" description="Acidic residues" evidence="9">
    <location>
        <begin position="531"/>
        <end position="546"/>
    </location>
</feature>
<dbReference type="InterPro" id="IPR027417">
    <property type="entry name" value="P-loop_NTPase"/>
</dbReference>
<keyword evidence="3" id="KW-0547">Nucleotide-binding</keyword>
<dbReference type="CDD" id="cd18793">
    <property type="entry name" value="SF2_C_SNF"/>
    <property type="match status" value="1"/>
</dbReference>
<dbReference type="GO" id="GO:0005634">
    <property type="term" value="C:nucleus"/>
    <property type="evidence" value="ECO:0007669"/>
    <property type="project" value="UniProtKB-SubCell"/>
</dbReference>
<evidence type="ECO:0000256" key="7">
    <source>
        <dbReference type="ARBA" id="ARBA00023054"/>
    </source>
</evidence>
<evidence type="ECO:0000256" key="4">
    <source>
        <dbReference type="ARBA" id="ARBA00022801"/>
    </source>
</evidence>
<feature type="domain" description="Helicase C-terminal" evidence="11">
    <location>
        <begin position="605"/>
        <end position="770"/>
    </location>
</feature>
<feature type="region of interest" description="Disordered" evidence="9">
    <location>
        <begin position="108"/>
        <end position="176"/>
    </location>
</feature>
<feature type="compositionally biased region" description="Polar residues" evidence="9">
    <location>
        <begin position="496"/>
        <end position="514"/>
    </location>
</feature>
<evidence type="ECO:0000256" key="5">
    <source>
        <dbReference type="ARBA" id="ARBA00022806"/>
    </source>
</evidence>
<evidence type="ECO:0000259" key="11">
    <source>
        <dbReference type="PROSITE" id="PS51194"/>
    </source>
</evidence>
<evidence type="ECO:0000256" key="1">
    <source>
        <dbReference type="ARBA" id="ARBA00004123"/>
    </source>
</evidence>
<dbReference type="SUPFAM" id="SSF52540">
    <property type="entry name" value="P-loop containing nucleoside triphosphate hydrolases"/>
    <property type="match status" value="2"/>
</dbReference>
<comment type="subcellular location">
    <subcellularLocation>
        <location evidence="1">Nucleus</location>
    </subcellularLocation>
</comment>
<feature type="compositionally biased region" description="Polar residues" evidence="9">
    <location>
        <begin position="164"/>
        <end position="176"/>
    </location>
</feature>
<evidence type="ECO:0000259" key="10">
    <source>
        <dbReference type="PROSITE" id="PS51192"/>
    </source>
</evidence>
<evidence type="ECO:0000313" key="12">
    <source>
        <dbReference type="EMBL" id="SLM39203.1"/>
    </source>
</evidence>
<dbReference type="PANTHER" id="PTHR10799">
    <property type="entry name" value="SNF2/RAD54 HELICASE FAMILY"/>
    <property type="match status" value="1"/>
</dbReference>
<keyword evidence="8" id="KW-0539">Nucleus</keyword>
<dbReference type="PROSITE" id="PS51192">
    <property type="entry name" value="HELICASE_ATP_BIND_1"/>
    <property type="match status" value="1"/>
</dbReference>
<dbReference type="InterPro" id="IPR014001">
    <property type="entry name" value="Helicase_ATP-bd"/>
</dbReference>
<feature type="compositionally biased region" description="Pro residues" evidence="9">
    <location>
        <begin position="23"/>
        <end position="37"/>
    </location>
</feature>
<dbReference type="GO" id="GO:0004386">
    <property type="term" value="F:helicase activity"/>
    <property type="evidence" value="ECO:0007669"/>
    <property type="project" value="UniProtKB-KW"/>
</dbReference>
<name>A0A1W5D7W2_9LECA</name>
<organism evidence="12 13">
    <name type="scientific">Lasallia pustulata</name>
    <dbReference type="NCBI Taxonomy" id="136370"/>
    <lineage>
        <taxon>Eukaryota</taxon>
        <taxon>Fungi</taxon>
        <taxon>Dikarya</taxon>
        <taxon>Ascomycota</taxon>
        <taxon>Pezizomycotina</taxon>
        <taxon>Lecanoromycetes</taxon>
        <taxon>OSLEUM clade</taxon>
        <taxon>Umbilicariomycetidae</taxon>
        <taxon>Umbilicariales</taxon>
        <taxon>Umbilicariaceae</taxon>
        <taxon>Lasallia</taxon>
    </lineage>
</organism>
<dbReference type="Pfam" id="PF00176">
    <property type="entry name" value="SNF2-rel_dom"/>
    <property type="match status" value="1"/>
</dbReference>
<evidence type="ECO:0000256" key="9">
    <source>
        <dbReference type="SAM" id="MobiDB-lite"/>
    </source>
</evidence>
<feature type="compositionally biased region" description="Basic and acidic residues" evidence="9">
    <location>
        <begin position="516"/>
        <end position="530"/>
    </location>
</feature>
<dbReference type="Pfam" id="PF00271">
    <property type="entry name" value="Helicase_C"/>
    <property type="match status" value="1"/>
</dbReference>
<accession>A0A1W5D7W2</accession>
<keyword evidence="13" id="KW-1185">Reference proteome</keyword>
<protein>
    <submittedName>
        <fullName evidence="12">Snf2 family helicase atpase</fullName>
    </submittedName>
</protein>
<dbReference type="FunFam" id="3.40.50.10810:FF:000015">
    <property type="entry name" value="lymphoid-specific helicase isoform X1"/>
    <property type="match status" value="1"/>
</dbReference>
<keyword evidence="4" id="KW-0378">Hydrolase</keyword>
<dbReference type="InterPro" id="IPR000330">
    <property type="entry name" value="SNF2_N"/>
</dbReference>
<comment type="similarity">
    <text evidence="2">Belongs to the SNF2/RAD54 helicase family.</text>
</comment>
<dbReference type="GO" id="GO:0016787">
    <property type="term" value="F:hydrolase activity"/>
    <property type="evidence" value="ECO:0007669"/>
    <property type="project" value="UniProtKB-KW"/>
</dbReference>
<keyword evidence="7" id="KW-0175">Coiled coil</keyword>
<dbReference type="Gene3D" id="3.40.50.300">
    <property type="entry name" value="P-loop containing nucleotide triphosphate hydrolases"/>
    <property type="match status" value="1"/>
</dbReference>
<dbReference type="SMART" id="SM00490">
    <property type="entry name" value="HELICc"/>
    <property type="match status" value="1"/>
</dbReference>
<evidence type="ECO:0000256" key="6">
    <source>
        <dbReference type="ARBA" id="ARBA00022840"/>
    </source>
</evidence>
<feature type="region of interest" description="Disordered" evidence="9">
    <location>
        <begin position="1"/>
        <end position="79"/>
    </location>
</feature>
<dbReference type="InterPro" id="IPR038718">
    <property type="entry name" value="SNF2-like_sf"/>
</dbReference>
<feature type="compositionally biased region" description="Polar residues" evidence="9">
    <location>
        <begin position="464"/>
        <end position="475"/>
    </location>
</feature>
<evidence type="ECO:0000256" key="2">
    <source>
        <dbReference type="ARBA" id="ARBA00007025"/>
    </source>
</evidence>
<keyword evidence="6" id="KW-0067">ATP-binding</keyword>
<dbReference type="AlphaFoldDB" id="A0A1W5D7W2"/>
<feature type="domain" description="Helicase ATP-binding" evidence="10">
    <location>
        <begin position="195"/>
        <end position="362"/>
    </location>
</feature>
<dbReference type="GO" id="GO:0005524">
    <property type="term" value="F:ATP binding"/>
    <property type="evidence" value="ECO:0007669"/>
    <property type="project" value="UniProtKB-KW"/>
</dbReference>
<dbReference type="InterPro" id="IPR049730">
    <property type="entry name" value="SNF2/RAD54-like_C"/>
</dbReference>
<evidence type="ECO:0000256" key="8">
    <source>
        <dbReference type="ARBA" id="ARBA00023242"/>
    </source>
</evidence>
<dbReference type="InterPro" id="IPR001650">
    <property type="entry name" value="Helicase_C-like"/>
</dbReference>
<dbReference type="Gene3D" id="3.40.50.10810">
    <property type="entry name" value="Tandem AAA-ATPase domain"/>
    <property type="match status" value="1"/>
</dbReference>
<sequence>MSSTPMTPATGDEAHEAISSLPSSPPSSAPSDSPPPQAHNDVSDAMLAEEKRIKQASKVKDRNAREEARKEWHDAPAEDKQFANKQLDYLIHKAQIYADAMTGKFQTKGEAAQASRATKLDQPRVQTPSRGRPQKKKDGGKSSIGEMLKNSAQDVKDEAKPTTLGAQISRSANQPRTVSGGVMRNYQLEGLYWLATLYENGLNGILADEMGLGKTIQTISFLAYLRERGTYGPFLVVAPLSTLSNWIEEFARWTPSIPVVLYHGTPAQRAELRNKTLRDEHSAKFPVVCTSYEICMNDQKFLSRHGWKFIIIDEGHRLKNLNCKLIKELKQYRSANRLLITGTPLQNNLAELWSLLNFLMPEVFDTYENFEINFDFSAVLEKGGHKEVIEQQRTNNLVAALHKVLRPFLLRRVKTDVETSLPKKREYILYTPLTTTQKELYREIIRGNSREYLEGKVIERINHSGGNTPNSTRSQSLKRKAESGTATPKKSAKPSRASTPASSVRSGRNGNGKRQSYKELSDREYFRQMEEESSESEDIDEEEQEEIDRAKTIALAKKEIAQKKLQNPLMQLRLACNSPHNFYWPWEGDAAPDETIVSESGKMRMLDRLVPYLFSKGHKVLIFSQFKSQLDIIQDWAILRQGWKVCRIDGQVKQDDRRQQIKDFNEDPACQMFLLSTRAGGQGINLAAADTVILFDSDWNPQQDLQAQDRAHRIGQTKPVIVYRLATKGTIEQNLLEKADGKKRLANVVIQPGIYRSITTTLKHDLDELARLLEENDFEKFEIGDGMDMLSDDELRILTDRSDAAYVRAAKGLDGGDKFKTVERKRDEGGVLAQLAQ</sequence>
<dbReference type="PROSITE" id="PS51194">
    <property type="entry name" value="HELICASE_CTER"/>
    <property type="match status" value="1"/>
</dbReference>